<comment type="caution">
    <text evidence="1">The sequence shown here is derived from an EMBL/GenBank/DDBJ whole genome shotgun (WGS) entry which is preliminary data.</text>
</comment>
<evidence type="ECO:0000313" key="2">
    <source>
        <dbReference type="Proteomes" id="UP000292003"/>
    </source>
</evidence>
<evidence type="ECO:0000313" key="1">
    <source>
        <dbReference type="EMBL" id="RZQ65851.1"/>
    </source>
</evidence>
<dbReference type="AlphaFoldDB" id="A0A4Q7JD84"/>
<dbReference type="OrthoDB" id="9148135at2"/>
<dbReference type="PANTHER" id="PTHR38479:SF2">
    <property type="entry name" value="WINGED HELIX DNA-BINDING DOMAIN-CONTAINING PROTEIN"/>
    <property type="match status" value="1"/>
</dbReference>
<dbReference type="Pfam" id="PF06224">
    <property type="entry name" value="AlkZ-like"/>
    <property type="match status" value="1"/>
</dbReference>
<dbReference type="InterPro" id="IPR009351">
    <property type="entry name" value="AlkZ-like"/>
</dbReference>
<keyword evidence="1" id="KW-0238">DNA-binding</keyword>
<dbReference type="PANTHER" id="PTHR38479">
    <property type="entry name" value="LMO0824 PROTEIN"/>
    <property type="match status" value="1"/>
</dbReference>
<accession>A0A4Q7JD84</accession>
<keyword evidence="2" id="KW-1185">Reference proteome</keyword>
<dbReference type="GO" id="GO:0003677">
    <property type="term" value="F:DNA binding"/>
    <property type="evidence" value="ECO:0007669"/>
    <property type="project" value="UniProtKB-KW"/>
</dbReference>
<protein>
    <submittedName>
        <fullName evidence="1">Winged helix DNA-binding domain-containing protein</fullName>
    </submittedName>
</protein>
<dbReference type="Proteomes" id="UP000292003">
    <property type="component" value="Unassembled WGS sequence"/>
</dbReference>
<sequence>MTRMTTLARARAQLLYGPRGHDVVGAVRHLLAVQAQDPAAYPLALRARVPGLTAARLTEAVRGAALVRCWGPRGTLHLIAADDLPWLYPLVKPAPAASLRRLRQLGVDTDADAAAEATAKALAGQGPLTKPELGERLARAGIPAEGQAIVHLAGLAAGRGQVVLGPERAGKPTYVHAGDWLGAPLPVEGTDREAATRTLVARYLAAHGPAGPDDLAAWSGLPRGEFERIWPGAGEPAGGPGGVRLVPAFDEYLLGWRTRDHAVAEAHRRRVHPGGGIIRPALLVDGRVAGTWRLRRAARAELTVEPFAPLSGAVRDGIAAEAADIGAFLGRDVTLAVDQAGQPV</sequence>
<name>A0A4Q7JD84_9PSEU</name>
<dbReference type="EMBL" id="SFCC01000001">
    <property type="protein sequence ID" value="RZQ65851.1"/>
    <property type="molecule type" value="Genomic_DNA"/>
</dbReference>
<reference evidence="1 2" key="1">
    <citation type="submission" date="2019-02" db="EMBL/GenBank/DDBJ databases">
        <title>Draft genome sequence of Amycolatopsis sp. 8-3EHSu isolated from roots of Suaeda maritima.</title>
        <authorList>
            <person name="Duangmal K."/>
            <person name="Chantavorakit T."/>
        </authorList>
    </citation>
    <scope>NUCLEOTIDE SEQUENCE [LARGE SCALE GENOMIC DNA]</scope>
    <source>
        <strain evidence="1 2">8-3EHSu</strain>
    </source>
</reference>
<organism evidence="1 2">
    <name type="scientific">Amycolatopsis suaedae</name>
    <dbReference type="NCBI Taxonomy" id="2510978"/>
    <lineage>
        <taxon>Bacteria</taxon>
        <taxon>Bacillati</taxon>
        <taxon>Actinomycetota</taxon>
        <taxon>Actinomycetes</taxon>
        <taxon>Pseudonocardiales</taxon>
        <taxon>Pseudonocardiaceae</taxon>
        <taxon>Amycolatopsis</taxon>
    </lineage>
</organism>
<proteinExistence type="predicted"/>
<gene>
    <name evidence="1" type="ORF">EWH70_01885</name>
</gene>